<feature type="compositionally biased region" description="Basic and acidic residues" evidence="1">
    <location>
        <begin position="31"/>
        <end position="84"/>
    </location>
</feature>
<evidence type="ECO:0000313" key="4">
    <source>
        <dbReference type="Proteomes" id="UP000024900"/>
    </source>
</evidence>
<feature type="region of interest" description="Disordered" evidence="1">
    <location>
        <begin position="29"/>
        <end position="84"/>
    </location>
</feature>
<dbReference type="InterPro" id="IPR014299">
    <property type="entry name" value="Penta_MxKDx"/>
</dbReference>
<evidence type="ECO:0000256" key="1">
    <source>
        <dbReference type="SAM" id="MobiDB-lite"/>
    </source>
</evidence>
<protein>
    <recommendedName>
        <fullName evidence="5">Pentapeptide MXKDX repeat protein</fullName>
    </recommendedName>
</protein>
<dbReference type="Proteomes" id="UP000024900">
    <property type="component" value="Unassembled WGS sequence"/>
</dbReference>
<evidence type="ECO:0000313" key="3">
    <source>
        <dbReference type="EMBL" id="KGJ69975.1"/>
    </source>
</evidence>
<feature type="signal peptide" evidence="2">
    <location>
        <begin position="1"/>
        <end position="28"/>
    </location>
</feature>
<comment type="caution">
    <text evidence="3">The sequence shown here is derived from an EMBL/GenBank/DDBJ whole genome shotgun (WGS) entry which is preliminary data.</text>
</comment>
<dbReference type="AlphaFoldDB" id="A0A837CLX5"/>
<accession>A0A837CLX5</accession>
<evidence type="ECO:0000256" key="2">
    <source>
        <dbReference type="SAM" id="SignalP"/>
    </source>
</evidence>
<dbReference type="NCBIfam" id="TIGR02953">
    <property type="entry name" value="penta_MxKDx"/>
    <property type="match status" value="1"/>
</dbReference>
<gene>
    <name evidence="3" type="ORF">BJA5080_04259</name>
</gene>
<dbReference type="RefSeq" id="WP_028171344.1">
    <property type="nucleotide sequence ID" value="NZ_ADOU02000004.1"/>
</dbReference>
<keyword evidence="2" id="KW-0732">Signal</keyword>
<sequence>MTIRTRIALGVSVAALSLGLALSPAAFAQDKMGDKMGKEDGMMKKDTMSKDGMKKDAMTKDDGMKKDHMSKDGMKKDDGMMKKN</sequence>
<dbReference type="EMBL" id="ADOU02000004">
    <property type="protein sequence ID" value="KGJ69975.1"/>
    <property type="molecule type" value="Genomic_DNA"/>
</dbReference>
<reference evidence="3 4" key="1">
    <citation type="journal article" date="2014" name="BMC Genomics">
        <title>Comparative genomics of Bradyrhizobium japonicum CPAC 15 and Bradyrhizobium diazoefficiens CPAC 7: elite model strains for understanding symbiotic performance with soybean.</title>
        <authorList>
            <person name="Siqueira A.F."/>
            <person name="Ormeno-Orrillo E."/>
            <person name="Souza R.C."/>
            <person name="Rodrigues E.P."/>
            <person name="Almeida L.G."/>
            <person name="Barcellos F.G."/>
            <person name="Batista J.S."/>
            <person name="Nakatami A.S."/>
            <person name="Martinez-Romero E."/>
            <person name="Vasconcelos A.T."/>
            <person name="Hungria M."/>
        </authorList>
    </citation>
    <scope>NUCLEOTIDE SEQUENCE [LARGE SCALE GENOMIC DNA]</scope>
    <source>
        <strain evidence="3 4">SEMIA 5080</strain>
    </source>
</reference>
<name>A0A837CLX5_9BRAD</name>
<organism evidence="3 4">
    <name type="scientific">Bradyrhizobium diazoefficiens SEMIA 5080</name>
    <dbReference type="NCBI Taxonomy" id="754504"/>
    <lineage>
        <taxon>Bacteria</taxon>
        <taxon>Pseudomonadati</taxon>
        <taxon>Pseudomonadota</taxon>
        <taxon>Alphaproteobacteria</taxon>
        <taxon>Hyphomicrobiales</taxon>
        <taxon>Nitrobacteraceae</taxon>
        <taxon>Bradyrhizobium</taxon>
    </lineage>
</organism>
<evidence type="ECO:0008006" key="5">
    <source>
        <dbReference type="Google" id="ProtNLM"/>
    </source>
</evidence>
<feature type="chain" id="PRO_5032628201" description="Pentapeptide MXKDX repeat protein" evidence="2">
    <location>
        <begin position="29"/>
        <end position="84"/>
    </location>
</feature>
<proteinExistence type="predicted"/>